<dbReference type="AlphaFoldDB" id="A0ABD1V750"/>
<evidence type="ECO:0000313" key="3">
    <source>
        <dbReference type="Proteomes" id="UP001604336"/>
    </source>
</evidence>
<sequence length="128" mass="13684">MPAWWGKKTSKSENSAKGSSIEDEQKRGKANGNNEENFDEVSVMALIQRESRNSPRKSRKFAALGKEGGGHPLPRPSASSNEHDHVRVAGVSGSGSVSSVGSSESSYDPAQVFGDYATFRLVSLDSLV</sequence>
<feature type="compositionally biased region" description="Low complexity" evidence="1">
    <location>
        <begin position="88"/>
        <end position="106"/>
    </location>
</feature>
<dbReference type="Proteomes" id="UP001604336">
    <property type="component" value="Unassembled WGS sequence"/>
</dbReference>
<organism evidence="2 3">
    <name type="scientific">Abeliophyllum distichum</name>
    <dbReference type="NCBI Taxonomy" id="126358"/>
    <lineage>
        <taxon>Eukaryota</taxon>
        <taxon>Viridiplantae</taxon>
        <taxon>Streptophyta</taxon>
        <taxon>Embryophyta</taxon>
        <taxon>Tracheophyta</taxon>
        <taxon>Spermatophyta</taxon>
        <taxon>Magnoliopsida</taxon>
        <taxon>eudicotyledons</taxon>
        <taxon>Gunneridae</taxon>
        <taxon>Pentapetalae</taxon>
        <taxon>asterids</taxon>
        <taxon>lamiids</taxon>
        <taxon>Lamiales</taxon>
        <taxon>Oleaceae</taxon>
        <taxon>Forsythieae</taxon>
        <taxon>Abeliophyllum</taxon>
    </lineage>
</organism>
<accession>A0ABD1V750</accession>
<evidence type="ECO:0000313" key="2">
    <source>
        <dbReference type="EMBL" id="KAL2532718.1"/>
    </source>
</evidence>
<protein>
    <submittedName>
        <fullName evidence="2">Mitogen-activated protein kinase kinase kinase 3-like</fullName>
    </submittedName>
</protein>
<dbReference type="EMBL" id="JBFOLK010000002">
    <property type="protein sequence ID" value="KAL2532718.1"/>
    <property type="molecule type" value="Genomic_DNA"/>
</dbReference>
<feature type="region of interest" description="Disordered" evidence="1">
    <location>
        <begin position="1"/>
        <end position="108"/>
    </location>
</feature>
<comment type="caution">
    <text evidence="2">The sequence shown here is derived from an EMBL/GenBank/DDBJ whole genome shotgun (WGS) entry which is preliminary data.</text>
</comment>
<keyword evidence="3" id="KW-1185">Reference proteome</keyword>
<evidence type="ECO:0000256" key="1">
    <source>
        <dbReference type="SAM" id="MobiDB-lite"/>
    </source>
</evidence>
<name>A0ABD1V750_9LAMI</name>
<gene>
    <name evidence="2" type="ORF">Adt_06069</name>
</gene>
<proteinExistence type="predicted"/>
<reference evidence="3" key="1">
    <citation type="submission" date="2024-07" db="EMBL/GenBank/DDBJ databases">
        <title>Two chromosome-level genome assemblies of Korean endemic species Abeliophyllum distichum and Forsythia ovata (Oleaceae).</title>
        <authorList>
            <person name="Jang H."/>
        </authorList>
    </citation>
    <scope>NUCLEOTIDE SEQUENCE [LARGE SCALE GENOMIC DNA]</scope>
</reference>